<gene>
    <name evidence="2" type="ORF">GCM10022257_23140</name>
</gene>
<evidence type="ECO:0000259" key="1">
    <source>
        <dbReference type="Pfam" id="PF13439"/>
    </source>
</evidence>
<evidence type="ECO:0000313" key="2">
    <source>
        <dbReference type="EMBL" id="GAA4270213.1"/>
    </source>
</evidence>
<dbReference type="RefSeq" id="WP_139002588.1">
    <property type="nucleotide sequence ID" value="NZ_BAABAV010000002.1"/>
</dbReference>
<proteinExistence type="predicted"/>
<feature type="domain" description="Glycosyltransferase subfamily 4-like N-terminal" evidence="1">
    <location>
        <begin position="116"/>
        <end position="243"/>
    </location>
</feature>
<keyword evidence="3" id="KW-1185">Reference proteome</keyword>
<reference evidence="3" key="1">
    <citation type="journal article" date="2019" name="Int. J. Syst. Evol. Microbiol.">
        <title>The Global Catalogue of Microorganisms (GCM) 10K type strain sequencing project: providing services to taxonomists for standard genome sequencing and annotation.</title>
        <authorList>
            <consortium name="The Broad Institute Genomics Platform"/>
            <consortium name="The Broad Institute Genome Sequencing Center for Infectious Disease"/>
            <person name="Wu L."/>
            <person name="Ma J."/>
        </authorList>
    </citation>
    <scope>NUCLEOTIDE SEQUENCE [LARGE SCALE GENOMIC DNA]</scope>
    <source>
        <strain evidence="3">JCM 17452</strain>
    </source>
</reference>
<accession>A0ABP8EDM7</accession>
<organism evidence="2 3">
    <name type="scientific">Hyunsoonleella aestuarii</name>
    <dbReference type="NCBI Taxonomy" id="912802"/>
    <lineage>
        <taxon>Bacteria</taxon>
        <taxon>Pseudomonadati</taxon>
        <taxon>Bacteroidota</taxon>
        <taxon>Flavobacteriia</taxon>
        <taxon>Flavobacteriales</taxon>
        <taxon>Flavobacteriaceae</taxon>
    </lineage>
</organism>
<dbReference type="Gene3D" id="3.40.50.2000">
    <property type="entry name" value="Glycogen Phosphorylase B"/>
    <property type="match status" value="2"/>
</dbReference>
<comment type="caution">
    <text evidence="2">The sequence shown here is derived from an EMBL/GenBank/DDBJ whole genome shotgun (WGS) entry which is preliminary data.</text>
</comment>
<protein>
    <submittedName>
        <fullName evidence="2">Glycosyltransferase family 4 protein</fullName>
    </submittedName>
</protein>
<dbReference type="EMBL" id="BAABAV010000002">
    <property type="protein sequence ID" value="GAA4270213.1"/>
    <property type="molecule type" value="Genomic_DNA"/>
</dbReference>
<name>A0ABP8EDM7_9FLAO</name>
<evidence type="ECO:0000313" key="3">
    <source>
        <dbReference type="Proteomes" id="UP001500027"/>
    </source>
</evidence>
<dbReference type="Proteomes" id="UP001500027">
    <property type="component" value="Unassembled WGS sequence"/>
</dbReference>
<dbReference type="InterPro" id="IPR028098">
    <property type="entry name" value="Glyco_trans_4-like_N"/>
</dbReference>
<sequence>MSLKSEIKVRKKALIITYYWPPAGGPGVQRWLKFVKYLPDFNIEPIVYIPENPNYSIVDKSLLEDVSAELEIIKHPIKEPYRLASFFSKASTDKISKGIITETKKQGLLEKLMLCVRGNFFIPDARKNWIKPSVNYLLKYISENNIDTIITTGPPHSLHLIGLNLKERLGVTWLADFRDPWTTIGYHKQLNLGKRAQQKHKVLESKVLNETDQVIVTSYTTKSEFEKLTQVPISVITNGYDKESTGNLELDSKFTMAHIGSLLSKRNPTVLWQVLSELIKSNKSFAEDFQLNLVGSLSDEVVSTLQSYDLSDYCNNFGYVSHKEAVKFQKNSQVLLLIEIDSEETKCIIPGKLFEYMVSNRPILAIGPQDSDVEKLIRETNTGNYFLYDNLEPLKNTILKHYNAYKKGELQSHAMGLQKYSRKALTKSLAELI</sequence>
<dbReference type="SUPFAM" id="SSF53756">
    <property type="entry name" value="UDP-Glycosyltransferase/glycogen phosphorylase"/>
    <property type="match status" value="1"/>
</dbReference>
<dbReference type="Pfam" id="PF13439">
    <property type="entry name" value="Glyco_transf_4"/>
    <property type="match status" value="1"/>
</dbReference>